<dbReference type="RefSeq" id="WP_376849418.1">
    <property type="nucleotide sequence ID" value="NZ_JBHSMF010000006.1"/>
</dbReference>
<dbReference type="Proteomes" id="UP001596037">
    <property type="component" value="Unassembled WGS sequence"/>
</dbReference>
<evidence type="ECO:0000256" key="1">
    <source>
        <dbReference type="SAM" id="MobiDB-lite"/>
    </source>
</evidence>
<name>A0ABW0NEG9_9BURK</name>
<proteinExistence type="predicted"/>
<organism evidence="2 3">
    <name type="scientific">Caenimonas terrae</name>
    <dbReference type="NCBI Taxonomy" id="696074"/>
    <lineage>
        <taxon>Bacteria</taxon>
        <taxon>Pseudomonadati</taxon>
        <taxon>Pseudomonadota</taxon>
        <taxon>Betaproteobacteria</taxon>
        <taxon>Burkholderiales</taxon>
        <taxon>Comamonadaceae</taxon>
        <taxon>Caenimonas</taxon>
    </lineage>
</organism>
<feature type="region of interest" description="Disordered" evidence="1">
    <location>
        <begin position="1"/>
        <end position="64"/>
    </location>
</feature>
<protein>
    <submittedName>
        <fullName evidence="2">Uncharacterized protein</fullName>
    </submittedName>
</protein>
<feature type="compositionally biased region" description="Basic and acidic residues" evidence="1">
    <location>
        <begin position="55"/>
        <end position="64"/>
    </location>
</feature>
<sequence length="64" mass="6322">MSNTSIGRGPASGGNENHDGDPTHTTLGEAVQQEPPAGSTVPELNPAAPSGAEGSPRDDKTAPS</sequence>
<comment type="caution">
    <text evidence="2">The sequence shown here is derived from an EMBL/GenBank/DDBJ whole genome shotgun (WGS) entry which is preliminary data.</text>
</comment>
<reference evidence="3" key="1">
    <citation type="journal article" date="2019" name="Int. J. Syst. Evol. Microbiol.">
        <title>The Global Catalogue of Microorganisms (GCM) 10K type strain sequencing project: providing services to taxonomists for standard genome sequencing and annotation.</title>
        <authorList>
            <consortium name="The Broad Institute Genomics Platform"/>
            <consortium name="The Broad Institute Genome Sequencing Center for Infectious Disease"/>
            <person name="Wu L."/>
            <person name="Ma J."/>
        </authorList>
    </citation>
    <scope>NUCLEOTIDE SEQUENCE [LARGE SCALE GENOMIC DNA]</scope>
    <source>
        <strain evidence="3">CCUG 57401</strain>
    </source>
</reference>
<evidence type="ECO:0000313" key="3">
    <source>
        <dbReference type="Proteomes" id="UP001596037"/>
    </source>
</evidence>
<evidence type="ECO:0000313" key="2">
    <source>
        <dbReference type="EMBL" id="MFC5497372.1"/>
    </source>
</evidence>
<accession>A0ABW0NEG9</accession>
<dbReference type="EMBL" id="JBHSMF010000006">
    <property type="protein sequence ID" value="MFC5497372.1"/>
    <property type="molecule type" value="Genomic_DNA"/>
</dbReference>
<keyword evidence="3" id="KW-1185">Reference proteome</keyword>
<gene>
    <name evidence="2" type="ORF">ACFPOE_07495</name>
</gene>